<proteinExistence type="predicted"/>
<dbReference type="AlphaFoldDB" id="A0A2A5T484"/>
<dbReference type="GeneID" id="66953302"/>
<accession>A0A2A5T484</accession>
<dbReference type="EMBL" id="NBYY01000013">
    <property type="protein sequence ID" value="PCS22972.1"/>
    <property type="molecule type" value="Genomic_DNA"/>
</dbReference>
<dbReference type="RefSeq" id="WP_150140338.1">
    <property type="nucleotide sequence ID" value="NZ_NBYY01000013.1"/>
</dbReference>
<evidence type="ECO:0000313" key="2">
    <source>
        <dbReference type="Proteomes" id="UP000219020"/>
    </source>
</evidence>
<organism evidence="1 2">
    <name type="scientific">Candidatus Enterovibrio escicola</name>
    <dbReference type="NCBI Taxonomy" id="1927127"/>
    <lineage>
        <taxon>Bacteria</taxon>
        <taxon>Pseudomonadati</taxon>
        <taxon>Pseudomonadota</taxon>
        <taxon>Gammaproteobacteria</taxon>
        <taxon>Vibrionales</taxon>
        <taxon>Vibrionaceae</taxon>
        <taxon>Enterovibrio</taxon>
    </lineage>
</organism>
<keyword evidence="2" id="KW-1185">Reference proteome</keyword>
<sequence>MNNSDVVFIDFCQTFLPAWKKHLISFGIKQRYKLSRLSVSEVMTIVIAFHQSGYRDFKTYYIHFVCRYLTNEFPELVTRGCLSLCKMS</sequence>
<gene>
    <name evidence="1" type="ORF">BTN49_1530</name>
</gene>
<comment type="caution">
    <text evidence="1">The sequence shown here is derived from an EMBL/GenBank/DDBJ whole genome shotgun (WGS) entry which is preliminary data.</text>
</comment>
<name>A0A2A5T484_9GAMM</name>
<evidence type="ECO:0000313" key="1">
    <source>
        <dbReference type="EMBL" id="PCS22972.1"/>
    </source>
</evidence>
<reference evidence="2" key="1">
    <citation type="submission" date="2017-04" db="EMBL/GenBank/DDBJ databases">
        <title>Genome evolution of the luminous symbionts of deep sea anglerfish.</title>
        <authorList>
            <person name="Hendry T.A."/>
        </authorList>
    </citation>
    <scope>NUCLEOTIDE SEQUENCE [LARGE SCALE GENOMIC DNA]</scope>
</reference>
<protein>
    <submittedName>
        <fullName evidence="1">Mobile element protein</fullName>
    </submittedName>
</protein>
<dbReference type="Proteomes" id="UP000219020">
    <property type="component" value="Unassembled WGS sequence"/>
</dbReference>